<dbReference type="SUPFAM" id="SSF52540">
    <property type="entry name" value="P-loop containing nucleoside triphosphate hydrolases"/>
    <property type="match status" value="1"/>
</dbReference>
<dbReference type="InterPro" id="IPR050921">
    <property type="entry name" value="T4SS_GSP_E_ATPase"/>
</dbReference>
<dbReference type="InterPro" id="IPR014155">
    <property type="entry name" value="VirB11"/>
</dbReference>
<evidence type="ECO:0000256" key="2">
    <source>
        <dbReference type="RuleBase" id="RU366071"/>
    </source>
</evidence>
<evidence type="ECO:0000256" key="1">
    <source>
        <dbReference type="ARBA" id="ARBA00006611"/>
    </source>
</evidence>
<proteinExistence type="inferred from homology"/>
<dbReference type="EMBL" id="AMPT01000007">
    <property type="protein sequence ID" value="EQB59626.1"/>
    <property type="molecule type" value="Genomic_DNA"/>
</dbReference>
<keyword evidence="2" id="KW-0067">ATP-binding</keyword>
<dbReference type="GO" id="GO:0044097">
    <property type="term" value="P:secretion by the type IV secretion system"/>
    <property type="evidence" value="ECO:0007669"/>
    <property type="project" value="InterPro"/>
</dbReference>
<dbReference type="AlphaFoldDB" id="T0M8D8"/>
<name>T0M8D8_KINKI</name>
<comment type="similarity">
    <text evidence="1 2">Belongs to the GSP E family.</text>
</comment>
<dbReference type="InterPro" id="IPR027417">
    <property type="entry name" value="P-loop_NTPase"/>
</dbReference>
<evidence type="ECO:0000259" key="3">
    <source>
        <dbReference type="Pfam" id="PF00437"/>
    </source>
</evidence>
<dbReference type="CDD" id="cd01130">
    <property type="entry name" value="VirB11-like_ATPase"/>
    <property type="match status" value="1"/>
</dbReference>
<reference evidence="4" key="1">
    <citation type="journal article" date="2013" name="Antimicrob. Agents Chemother.">
        <title>Characterization of TEM-1 beta-lactamase producing Kingella kingae clinical isolates.</title>
        <authorList>
            <person name="Banerjee A."/>
            <person name="Kaplan J.B."/>
            <person name="Soherwardy A."/>
            <person name="Nudell Y."/>
            <person name="Mackenzie G.A."/>
            <person name="Johnson S."/>
            <person name="Balashova N.V."/>
        </authorList>
    </citation>
    <scope>NUCLEOTIDE SEQUENCE</scope>
    <source>
        <strain evidence="4">KKC2005004457</strain>
        <plasmid evidence="4">unnamed</plasmid>
    </source>
</reference>
<keyword evidence="2" id="KW-0472">Membrane</keyword>
<comment type="function">
    <text evidence="2">Part of the Type IV secretion system.</text>
</comment>
<keyword evidence="2" id="KW-0547">Nucleotide-binding</keyword>
<sequence>MTYTDDGSLNSQERAEIEKERAKREAIIARKADSLKYHLRLLNPFLYEDDEITEIAINRPHEIWVEKNGHWFRHESEALDYHLCRAIGIAAAKFSDNEFSDVSPILSSVLPNKERAQFLMSPACEQDTLSITIRKPSKRVISLDQYRESGFFGRVLPTNAGLSEQDQELKSLLKQKRFEEFLVKAVKYEKNIVVAGATGSGKTTFMKTLMQEIPTHERILTIEDVAELFLPNHPNHVHMFYPSEIKENSIVTPASLLKSCLRMKPDRILLAELRGAEAWDYIQICSSGHGGSITSLHAGNVNEVFERLTGMYRSNPKGQTVSDDVIMRSLHMTIDVVVHMDNIHGLGRGITQIWFEPELKLTNHHSTEKEAVHE</sequence>
<geneLocation type="plasmid" evidence="4">
    <name>unnamed</name>
</geneLocation>
<dbReference type="GO" id="GO:0005524">
    <property type="term" value="F:ATP binding"/>
    <property type="evidence" value="ECO:0007669"/>
    <property type="project" value="UniProtKB-UniRule"/>
</dbReference>
<dbReference type="PANTHER" id="PTHR30486">
    <property type="entry name" value="TWITCHING MOTILITY PROTEIN PILT"/>
    <property type="match status" value="1"/>
</dbReference>
<feature type="domain" description="Bacterial type II secretion system protein E" evidence="3">
    <location>
        <begin position="176"/>
        <end position="312"/>
    </location>
</feature>
<protein>
    <recommendedName>
        <fullName evidence="2">Type IV secretion system protein</fullName>
    </recommendedName>
</protein>
<keyword evidence="4" id="KW-0614">Plasmid</keyword>
<dbReference type="PANTHER" id="PTHR30486:SF6">
    <property type="entry name" value="TYPE IV PILUS RETRACTATION ATPASE PILT"/>
    <property type="match status" value="1"/>
</dbReference>
<dbReference type="Gene3D" id="3.40.50.300">
    <property type="entry name" value="P-loop containing nucleotide triphosphate hydrolases"/>
    <property type="match status" value="1"/>
</dbReference>
<gene>
    <name evidence="4" type="ORF">C297_p00165</name>
</gene>
<dbReference type="Pfam" id="PF00437">
    <property type="entry name" value="T2SSE"/>
    <property type="match status" value="1"/>
</dbReference>
<organism evidence="4">
    <name type="scientific">Kingella kingae KKC2005004457</name>
    <dbReference type="NCBI Taxonomy" id="1229911"/>
    <lineage>
        <taxon>Bacteria</taxon>
        <taxon>Pseudomonadati</taxon>
        <taxon>Pseudomonadota</taxon>
        <taxon>Betaproteobacteria</taxon>
        <taxon>Neisseriales</taxon>
        <taxon>Neisseriaceae</taxon>
        <taxon>Kingella</taxon>
    </lineage>
</organism>
<accession>T0M8D8</accession>
<dbReference type="GO" id="GO:0043684">
    <property type="term" value="C:type IV secretion system complex"/>
    <property type="evidence" value="ECO:0007669"/>
    <property type="project" value="UniProtKB-UniRule"/>
</dbReference>
<dbReference type="InterPro" id="IPR001482">
    <property type="entry name" value="T2SS/T4SS_dom"/>
</dbReference>
<comment type="subcellular location">
    <subcellularLocation>
        <location evidence="2">Cell inner membrane</location>
        <topology evidence="2">Peripheral membrane protein</topology>
        <orientation evidence="2">Cytoplasmic side</orientation>
    </subcellularLocation>
</comment>
<dbReference type="GO" id="GO:0016887">
    <property type="term" value="F:ATP hydrolysis activity"/>
    <property type="evidence" value="ECO:0007669"/>
    <property type="project" value="InterPro"/>
</dbReference>
<dbReference type="NCBIfam" id="TIGR02788">
    <property type="entry name" value="VirB11"/>
    <property type="match status" value="1"/>
</dbReference>
<evidence type="ECO:0000313" key="4">
    <source>
        <dbReference type="EMBL" id="EQB59626.1"/>
    </source>
</evidence>
<dbReference type="Gene3D" id="3.30.450.90">
    <property type="match status" value="1"/>
</dbReference>
<keyword evidence="2" id="KW-0997">Cell inner membrane</keyword>
<comment type="caution">
    <text evidence="4">The sequence shown here is derived from an EMBL/GenBank/DDBJ whole genome shotgun (WGS) entry which is preliminary data.</text>
</comment>
<keyword evidence="2" id="KW-1003">Cell membrane</keyword>
<dbReference type="GO" id="GO:0005886">
    <property type="term" value="C:plasma membrane"/>
    <property type="evidence" value="ECO:0007669"/>
    <property type="project" value="UniProtKB-SubCell"/>
</dbReference>